<dbReference type="SMART" id="SM00382">
    <property type="entry name" value="AAA"/>
    <property type="match status" value="2"/>
</dbReference>
<evidence type="ECO:0000256" key="5">
    <source>
        <dbReference type="ARBA" id="ARBA00022737"/>
    </source>
</evidence>
<dbReference type="Gene3D" id="3.40.50.300">
    <property type="entry name" value="P-loop containing nucleotide triphosphate hydrolases"/>
    <property type="match status" value="2"/>
</dbReference>
<evidence type="ECO:0000313" key="12">
    <source>
        <dbReference type="Proteomes" id="UP000318578"/>
    </source>
</evidence>
<dbReference type="CDD" id="cd03216">
    <property type="entry name" value="ABC_Carb_Monos_I"/>
    <property type="match status" value="1"/>
</dbReference>
<organism evidence="11 12">
    <name type="scientific">Amycolatopsis acidiphila</name>
    <dbReference type="NCBI Taxonomy" id="715473"/>
    <lineage>
        <taxon>Bacteria</taxon>
        <taxon>Bacillati</taxon>
        <taxon>Actinomycetota</taxon>
        <taxon>Actinomycetes</taxon>
        <taxon>Pseudonocardiales</taxon>
        <taxon>Pseudonocardiaceae</taxon>
        <taxon>Amycolatopsis</taxon>
    </lineage>
</organism>
<dbReference type="InterPro" id="IPR017871">
    <property type="entry name" value="ABC_transporter-like_CS"/>
</dbReference>
<evidence type="ECO:0000256" key="4">
    <source>
        <dbReference type="ARBA" id="ARBA00022597"/>
    </source>
</evidence>
<proteinExistence type="predicted"/>
<keyword evidence="9" id="KW-0472">Membrane</keyword>
<dbReference type="InterPro" id="IPR003593">
    <property type="entry name" value="AAA+_ATPase"/>
</dbReference>
<evidence type="ECO:0000259" key="10">
    <source>
        <dbReference type="PROSITE" id="PS50893"/>
    </source>
</evidence>
<evidence type="ECO:0000256" key="1">
    <source>
        <dbReference type="ARBA" id="ARBA00004202"/>
    </source>
</evidence>
<comment type="subcellular location">
    <subcellularLocation>
        <location evidence="1">Cell membrane</location>
        <topology evidence="1">Peripheral membrane protein</topology>
    </subcellularLocation>
</comment>
<keyword evidence="6" id="KW-0547">Nucleotide-binding</keyword>
<sequence length="505" mass="54235">MERQDRGRVPLLEVSGVTKSFGAVAAVAGVSFPLYPGEAHALVGENGAGKSTIVKMLAGVHRPDSGTLLVDGEPVEFASPADAKAAGIAVIYQEPTLFPDLSVAENIVMGRHPRRSLGMIDRAAIRAEAEQLFARLGVRIDPARPARGLSIADQQIVEIAKALSADARVLIMDEPTAALSLVEVERLFSVARALREEGAAIMFISHRFEEIAQLCQRVTIMRDGRHVSTDPMDELTVEEMVRRMVGRELDALFPKQDVEPGAVVLEVEGLSREGVFRDVSFSVRAGEIVAFAGLVGSGRSEVVQAVFGVDERDSGTVRLGGKRLKANSPRAAMAAGMALVPEDRRQQGLIMDLSIERNVTLPRSRALSKLGFLFGPGERREALRWTQRLRTKYGRLGDTVGTLSGGNQQKVVLAKWLSMAPKVLIVDEPTRGIDVGTKAEVHRLMSALAAEGVAVVMVSSELPEVLGMADRVLVMREGRIVAEIPRAEAGEDSVMFAAMGQGAAA</sequence>
<keyword evidence="12" id="KW-1185">Reference proteome</keyword>
<dbReference type="PROSITE" id="PS00211">
    <property type="entry name" value="ABC_TRANSPORTER_1"/>
    <property type="match status" value="1"/>
</dbReference>
<dbReference type="PANTHER" id="PTHR43790">
    <property type="entry name" value="CARBOHYDRATE TRANSPORT ATP-BINDING PROTEIN MG119-RELATED"/>
    <property type="match status" value="1"/>
</dbReference>
<dbReference type="AlphaFoldDB" id="A0A558ACP8"/>
<dbReference type="CDD" id="cd03215">
    <property type="entry name" value="ABC_Carb_Monos_II"/>
    <property type="match status" value="1"/>
</dbReference>
<feature type="domain" description="ABC transporter" evidence="10">
    <location>
        <begin position="258"/>
        <end position="502"/>
    </location>
</feature>
<name>A0A558ACP8_9PSEU</name>
<dbReference type="OrthoDB" id="3651648at2"/>
<keyword evidence="4" id="KW-0762">Sugar transport</keyword>
<keyword evidence="5" id="KW-0677">Repeat</keyword>
<accession>A0A558ACP8</accession>
<gene>
    <name evidence="11" type="ORF">FNH06_14895</name>
</gene>
<keyword evidence="7 11" id="KW-0067">ATP-binding</keyword>
<keyword evidence="2" id="KW-0813">Transport</keyword>
<dbReference type="GO" id="GO:0005886">
    <property type="term" value="C:plasma membrane"/>
    <property type="evidence" value="ECO:0007669"/>
    <property type="project" value="UniProtKB-SubCell"/>
</dbReference>
<evidence type="ECO:0000256" key="3">
    <source>
        <dbReference type="ARBA" id="ARBA00022475"/>
    </source>
</evidence>
<dbReference type="FunFam" id="3.40.50.300:FF:000127">
    <property type="entry name" value="Ribose import ATP-binding protein RbsA"/>
    <property type="match status" value="1"/>
</dbReference>
<dbReference type="EMBL" id="VJZA01000021">
    <property type="protein sequence ID" value="TVT22044.1"/>
    <property type="molecule type" value="Genomic_DNA"/>
</dbReference>
<dbReference type="SUPFAM" id="SSF52540">
    <property type="entry name" value="P-loop containing nucleoside triphosphate hydrolases"/>
    <property type="match status" value="2"/>
</dbReference>
<dbReference type="Proteomes" id="UP000318578">
    <property type="component" value="Unassembled WGS sequence"/>
</dbReference>
<evidence type="ECO:0000256" key="8">
    <source>
        <dbReference type="ARBA" id="ARBA00022967"/>
    </source>
</evidence>
<dbReference type="GO" id="GO:0005524">
    <property type="term" value="F:ATP binding"/>
    <property type="evidence" value="ECO:0007669"/>
    <property type="project" value="UniProtKB-KW"/>
</dbReference>
<dbReference type="GO" id="GO:0016887">
    <property type="term" value="F:ATP hydrolysis activity"/>
    <property type="evidence" value="ECO:0007669"/>
    <property type="project" value="InterPro"/>
</dbReference>
<dbReference type="InterPro" id="IPR003439">
    <property type="entry name" value="ABC_transporter-like_ATP-bd"/>
</dbReference>
<comment type="caution">
    <text evidence="11">The sequence shown here is derived from an EMBL/GenBank/DDBJ whole genome shotgun (WGS) entry which is preliminary data.</text>
</comment>
<dbReference type="PROSITE" id="PS50893">
    <property type="entry name" value="ABC_TRANSPORTER_2"/>
    <property type="match status" value="2"/>
</dbReference>
<evidence type="ECO:0000256" key="2">
    <source>
        <dbReference type="ARBA" id="ARBA00022448"/>
    </source>
</evidence>
<dbReference type="PANTHER" id="PTHR43790:SF3">
    <property type="entry name" value="D-ALLOSE IMPORT ATP-BINDING PROTEIN ALSA-RELATED"/>
    <property type="match status" value="1"/>
</dbReference>
<feature type="domain" description="ABC transporter" evidence="10">
    <location>
        <begin position="12"/>
        <end position="248"/>
    </location>
</feature>
<keyword evidence="3" id="KW-1003">Cell membrane</keyword>
<evidence type="ECO:0000313" key="11">
    <source>
        <dbReference type="EMBL" id="TVT22044.1"/>
    </source>
</evidence>
<dbReference type="RefSeq" id="WP_144638673.1">
    <property type="nucleotide sequence ID" value="NZ_BNAX01000005.1"/>
</dbReference>
<evidence type="ECO:0000256" key="7">
    <source>
        <dbReference type="ARBA" id="ARBA00022840"/>
    </source>
</evidence>
<dbReference type="InterPro" id="IPR050107">
    <property type="entry name" value="ABC_carbohydrate_import_ATPase"/>
</dbReference>
<evidence type="ECO:0000256" key="9">
    <source>
        <dbReference type="ARBA" id="ARBA00023136"/>
    </source>
</evidence>
<keyword evidence="8" id="KW-1278">Translocase</keyword>
<reference evidence="11 12" key="1">
    <citation type="submission" date="2019-07" db="EMBL/GenBank/DDBJ databases">
        <title>New species of Amycolatopsis and Streptomyces.</title>
        <authorList>
            <person name="Duangmal K."/>
            <person name="Teo W.F.A."/>
            <person name="Lipun K."/>
        </authorList>
    </citation>
    <scope>NUCLEOTIDE SEQUENCE [LARGE SCALE GENOMIC DNA]</scope>
    <source>
        <strain evidence="11 12">JCM 30562</strain>
    </source>
</reference>
<dbReference type="InterPro" id="IPR027417">
    <property type="entry name" value="P-loop_NTPase"/>
</dbReference>
<protein>
    <submittedName>
        <fullName evidence="11">Sugar ABC transporter ATP-binding protein</fullName>
    </submittedName>
</protein>
<evidence type="ECO:0000256" key="6">
    <source>
        <dbReference type="ARBA" id="ARBA00022741"/>
    </source>
</evidence>
<dbReference type="Pfam" id="PF00005">
    <property type="entry name" value="ABC_tran"/>
    <property type="match status" value="2"/>
</dbReference>